<accession>A0A803NX62</accession>
<organism evidence="13 14">
    <name type="scientific">Cannabis sativa</name>
    <name type="common">Hemp</name>
    <name type="synonym">Marijuana</name>
    <dbReference type="NCBI Taxonomy" id="3483"/>
    <lineage>
        <taxon>Eukaryota</taxon>
        <taxon>Viridiplantae</taxon>
        <taxon>Streptophyta</taxon>
        <taxon>Embryophyta</taxon>
        <taxon>Tracheophyta</taxon>
        <taxon>Spermatophyta</taxon>
        <taxon>Magnoliopsida</taxon>
        <taxon>eudicotyledons</taxon>
        <taxon>Gunneridae</taxon>
        <taxon>Pentapetalae</taxon>
        <taxon>rosids</taxon>
        <taxon>fabids</taxon>
        <taxon>Rosales</taxon>
        <taxon>Cannabaceae</taxon>
        <taxon>Cannabis</taxon>
    </lineage>
</organism>
<evidence type="ECO:0000256" key="12">
    <source>
        <dbReference type="SAM" id="Phobius"/>
    </source>
</evidence>
<dbReference type="GO" id="GO:0015979">
    <property type="term" value="P:photosynthesis"/>
    <property type="evidence" value="ECO:0007669"/>
    <property type="project" value="UniProtKB-KW"/>
</dbReference>
<comment type="subcellular location">
    <subcellularLocation>
        <location evidence="2">Plastid</location>
        <location evidence="2">Chloroplast thylakoid membrane</location>
    </subcellularLocation>
</comment>
<dbReference type="Proteomes" id="UP000596661">
    <property type="component" value="Chromosome 2"/>
</dbReference>
<evidence type="ECO:0000256" key="5">
    <source>
        <dbReference type="ARBA" id="ARBA00022528"/>
    </source>
</evidence>
<keyword evidence="14" id="KW-1185">Reference proteome</keyword>
<comment type="similarity">
    <text evidence="3">Belongs to the psbR family.</text>
</comment>
<evidence type="ECO:0000256" key="9">
    <source>
        <dbReference type="ARBA" id="ARBA00023078"/>
    </source>
</evidence>
<keyword evidence="11" id="KW-0604">Photosystem II</keyword>
<dbReference type="EMBL" id="UZAU01000235">
    <property type="status" value="NOT_ANNOTATED_CDS"/>
    <property type="molecule type" value="Genomic_DNA"/>
</dbReference>
<keyword evidence="10 12" id="KW-0472">Membrane</keyword>
<keyword evidence="6" id="KW-0602">Photosynthesis</keyword>
<keyword evidence="7" id="KW-0934">Plastid</keyword>
<keyword evidence="5" id="KW-0150">Chloroplast</keyword>
<dbReference type="PANTHER" id="PTHR34369:SF2">
    <property type="entry name" value="PHOTOSYSTEM II 10 KDA POLYPEPTIDE, CHLOROPLASTIC"/>
    <property type="match status" value="1"/>
</dbReference>
<evidence type="ECO:0000256" key="4">
    <source>
        <dbReference type="ARBA" id="ARBA00018725"/>
    </source>
</evidence>
<dbReference type="AlphaFoldDB" id="A0A803NX62"/>
<evidence type="ECO:0000313" key="14">
    <source>
        <dbReference type="Proteomes" id="UP000596661"/>
    </source>
</evidence>
<evidence type="ECO:0000256" key="6">
    <source>
        <dbReference type="ARBA" id="ARBA00022531"/>
    </source>
</evidence>
<dbReference type="InterPro" id="IPR006814">
    <property type="entry name" value="PSII_PsbR"/>
</dbReference>
<reference evidence="13" key="2">
    <citation type="submission" date="2021-03" db="UniProtKB">
        <authorList>
            <consortium name="EnsemblPlants"/>
        </authorList>
    </citation>
    <scope>IDENTIFICATION</scope>
</reference>
<dbReference type="Pfam" id="PF04725">
    <property type="entry name" value="PsbR"/>
    <property type="match status" value="1"/>
</dbReference>
<dbReference type="GO" id="GO:0009654">
    <property type="term" value="C:photosystem II oxygen evolving complex"/>
    <property type="evidence" value="ECO:0007669"/>
    <property type="project" value="InterPro"/>
</dbReference>
<dbReference type="Gramene" id="evm.model.02.2301">
    <property type="protein sequence ID" value="cds.evm.model.02.2301"/>
    <property type="gene ID" value="evm.TU.02.2301"/>
</dbReference>
<sequence>MAASVMASVSLKPAPFRLEKSSVRGLPSLSRASYSFKGKGVYQYVDKYGANVDGYSPIYNADEWSPSGDVYVGGTTGLAIWAVTLLGILAGGALLVYNTSALAQ</sequence>
<evidence type="ECO:0000313" key="13">
    <source>
        <dbReference type="EnsemblPlants" id="cds.evm.model.02.2301"/>
    </source>
</evidence>
<dbReference type="EnsemblPlants" id="evm.model.02.2301">
    <property type="protein sequence ID" value="cds.evm.model.02.2301"/>
    <property type="gene ID" value="evm.TU.02.2301"/>
</dbReference>
<dbReference type="GO" id="GO:0009535">
    <property type="term" value="C:chloroplast thylakoid membrane"/>
    <property type="evidence" value="ECO:0007669"/>
    <property type="project" value="UniProtKB-SubCell"/>
</dbReference>
<reference evidence="13" key="1">
    <citation type="submission" date="2018-11" db="EMBL/GenBank/DDBJ databases">
        <authorList>
            <person name="Grassa J C."/>
        </authorList>
    </citation>
    <scope>NUCLEOTIDE SEQUENCE [LARGE SCALE GENOMIC DNA]</scope>
</reference>
<evidence type="ECO:0000256" key="8">
    <source>
        <dbReference type="ARBA" id="ARBA00022946"/>
    </source>
</evidence>
<evidence type="ECO:0000256" key="3">
    <source>
        <dbReference type="ARBA" id="ARBA00006659"/>
    </source>
</evidence>
<evidence type="ECO:0000256" key="2">
    <source>
        <dbReference type="ARBA" id="ARBA00004334"/>
    </source>
</evidence>
<dbReference type="OMA" id="KWMIFAG"/>
<dbReference type="PANTHER" id="PTHR34369">
    <property type="entry name" value="PHOTOSYSTEM II 10 KDA POLYPEPTIDE, CHLOROPLASTIC"/>
    <property type="match status" value="1"/>
</dbReference>
<evidence type="ECO:0000256" key="10">
    <source>
        <dbReference type="ARBA" id="ARBA00023136"/>
    </source>
</evidence>
<evidence type="ECO:0000256" key="11">
    <source>
        <dbReference type="ARBA" id="ARBA00023276"/>
    </source>
</evidence>
<evidence type="ECO:0000256" key="1">
    <source>
        <dbReference type="ARBA" id="ARBA00002966"/>
    </source>
</evidence>
<comment type="function">
    <text evidence="1">Associated with the oxygen-evolving complex of photosystem II.</text>
</comment>
<keyword evidence="12" id="KW-1133">Transmembrane helix</keyword>
<keyword evidence="8" id="KW-0809">Transit peptide</keyword>
<protein>
    <recommendedName>
        <fullName evidence="4">Photosystem II 10 kDa polypeptide, chloroplastic</fullName>
    </recommendedName>
</protein>
<keyword evidence="12" id="KW-0812">Transmembrane</keyword>
<name>A0A803NX62_CANSA</name>
<proteinExistence type="inferred from homology"/>
<keyword evidence="9" id="KW-0793">Thylakoid</keyword>
<evidence type="ECO:0000256" key="7">
    <source>
        <dbReference type="ARBA" id="ARBA00022640"/>
    </source>
</evidence>
<feature type="transmembrane region" description="Helical" evidence="12">
    <location>
        <begin position="78"/>
        <end position="97"/>
    </location>
</feature>